<gene>
    <name evidence="2" type="ORF">ElyMa_001281700</name>
</gene>
<dbReference type="AlphaFoldDB" id="A0AAV4IFE9"/>
<keyword evidence="3" id="KW-1185">Reference proteome</keyword>
<feature type="compositionally biased region" description="Low complexity" evidence="1">
    <location>
        <begin position="162"/>
        <end position="180"/>
    </location>
</feature>
<accession>A0AAV4IFE9</accession>
<organism evidence="2 3">
    <name type="scientific">Elysia marginata</name>
    <dbReference type="NCBI Taxonomy" id="1093978"/>
    <lineage>
        <taxon>Eukaryota</taxon>
        <taxon>Metazoa</taxon>
        <taxon>Spiralia</taxon>
        <taxon>Lophotrochozoa</taxon>
        <taxon>Mollusca</taxon>
        <taxon>Gastropoda</taxon>
        <taxon>Heterobranchia</taxon>
        <taxon>Euthyneura</taxon>
        <taxon>Panpulmonata</taxon>
        <taxon>Sacoglossa</taxon>
        <taxon>Placobranchoidea</taxon>
        <taxon>Plakobranchidae</taxon>
        <taxon>Elysia</taxon>
    </lineage>
</organism>
<evidence type="ECO:0000313" key="2">
    <source>
        <dbReference type="EMBL" id="GFS08749.1"/>
    </source>
</evidence>
<evidence type="ECO:0000313" key="3">
    <source>
        <dbReference type="Proteomes" id="UP000762676"/>
    </source>
</evidence>
<comment type="caution">
    <text evidence="2">The sequence shown here is derived from an EMBL/GenBank/DDBJ whole genome shotgun (WGS) entry which is preliminary data.</text>
</comment>
<feature type="compositionally biased region" description="Basic and acidic residues" evidence="1">
    <location>
        <begin position="11"/>
        <end position="20"/>
    </location>
</feature>
<protein>
    <submittedName>
        <fullName evidence="2">Uncharacterized protein</fullName>
    </submittedName>
</protein>
<feature type="compositionally biased region" description="Basic residues" evidence="1">
    <location>
        <begin position="104"/>
        <end position="129"/>
    </location>
</feature>
<evidence type="ECO:0000256" key="1">
    <source>
        <dbReference type="SAM" id="MobiDB-lite"/>
    </source>
</evidence>
<feature type="compositionally biased region" description="Acidic residues" evidence="1">
    <location>
        <begin position="181"/>
        <end position="197"/>
    </location>
</feature>
<feature type="compositionally biased region" description="Basic residues" evidence="1">
    <location>
        <begin position="140"/>
        <end position="152"/>
    </location>
</feature>
<proteinExistence type="predicted"/>
<feature type="region of interest" description="Disordered" evidence="1">
    <location>
        <begin position="101"/>
        <end position="197"/>
    </location>
</feature>
<name>A0AAV4IFE9_9GAST</name>
<sequence>MSTCVLSHWPGGRDDTDLNRARPASPMMSTLSVPIVTIQPSTPTLTKQRKSMQEVDGNTNRCVSPAVLRLCVSSPLCRPSAREPEEGLTFPVRLYLDEASGLKRGGRAKKKKRRSLHKGMRRRRRRRRRKGEEQKTAASGRRRNSIKKKKNNNKQEEEEEQQQQQQQQQQQHQTKTTAAAADDDDEEEEEKEKEEEEDCVVIFTTIIYYLLFH</sequence>
<feature type="region of interest" description="Disordered" evidence="1">
    <location>
        <begin position="1"/>
        <end position="20"/>
    </location>
</feature>
<reference evidence="2 3" key="1">
    <citation type="journal article" date="2021" name="Elife">
        <title>Chloroplast acquisition without the gene transfer in kleptoplastic sea slugs, Plakobranchus ocellatus.</title>
        <authorList>
            <person name="Maeda T."/>
            <person name="Takahashi S."/>
            <person name="Yoshida T."/>
            <person name="Shimamura S."/>
            <person name="Takaki Y."/>
            <person name="Nagai Y."/>
            <person name="Toyoda A."/>
            <person name="Suzuki Y."/>
            <person name="Arimoto A."/>
            <person name="Ishii H."/>
            <person name="Satoh N."/>
            <person name="Nishiyama T."/>
            <person name="Hasebe M."/>
            <person name="Maruyama T."/>
            <person name="Minagawa J."/>
            <person name="Obokata J."/>
            <person name="Shigenobu S."/>
        </authorList>
    </citation>
    <scope>NUCLEOTIDE SEQUENCE [LARGE SCALE GENOMIC DNA]</scope>
</reference>
<dbReference type="EMBL" id="BMAT01002537">
    <property type="protein sequence ID" value="GFS08749.1"/>
    <property type="molecule type" value="Genomic_DNA"/>
</dbReference>
<dbReference type="Proteomes" id="UP000762676">
    <property type="component" value="Unassembled WGS sequence"/>
</dbReference>